<reference evidence="1 2" key="1">
    <citation type="submission" date="2016-10" db="EMBL/GenBank/DDBJ databases">
        <authorList>
            <person name="de Groot N.N."/>
        </authorList>
    </citation>
    <scope>NUCLEOTIDE SEQUENCE [LARGE SCALE GENOMIC DNA]</scope>
    <source>
        <strain evidence="1 2">DSM 23995</strain>
    </source>
</reference>
<dbReference type="PANTHER" id="PTHR40267">
    <property type="entry name" value="BLR3294 PROTEIN"/>
    <property type="match status" value="1"/>
</dbReference>
<keyword evidence="1" id="KW-0413">Isomerase</keyword>
<dbReference type="STRING" id="930128.SAMN05192532_103381"/>
<dbReference type="OrthoDB" id="483160at2"/>
<dbReference type="InterPro" id="IPR053714">
    <property type="entry name" value="Iso_Racemase_Enz_sf"/>
</dbReference>
<dbReference type="PANTHER" id="PTHR40267:SF1">
    <property type="entry name" value="BLR3294 PROTEIN"/>
    <property type="match status" value="1"/>
</dbReference>
<accession>A0A1I2D3D4</accession>
<evidence type="ECO:0000313" key="2">
    <source>
        <dbReference type="Proteomes" id="UP000199516"/>
    </source>
</evidence>
<dbReference type="GO" id="GO:0016853">
    <property type="term" value="F:isomerase activity"/>
    <property type="evidence" value="ECO:0007669"/>
    <property type="project" value="UniProtKB-KW"/>
</dbReference>
<dbReference type="Proteomes" id="UP000199516">
    <property type="component" value="Unassembled WGS sequence"/>
</dbReference>
<proteinExistence type="predicted"/>
<dbReference type="AlphaFoldDB" id="A0A1I2D3D4"/>
<keyword evidence="2" id="KW-1185">Reference proteome</keyword>
<organism evidence="1 2">
    <name type="scientific">Alteribacillus iranensis</name>
    <dbReference type="NCBI Taxonomy" id="930128"/>
    <lineage>
        <taxon>Bacteria</taxon>
        <taxon>Bacillati</taxon>
        <taxon>Bacillota</taxon>
        <taxon>Bacilli</taxon>
        <taxon>Bacillales</taxon>
        <taxon>Bacillaceae</taxon>
        <taxon>Alteribacillus</taxon>
    </lineage>
</organism>
<dbReference type="Pfam" id="PF17645">
    <property type="entry name" value="Amdase"/>
    <property type="match status" value="1"/>
</dbReference>
<dbReference type="EMBL" id="FONT01000003">
    <property type="protein sequence ID" value="SFE75021.1"/>
    <property type="molecule type" value="Genomic_DNA"/>
</dbReference>
<dbReference type="RefSeq" id="WP_091660823.1">
    <property type="nucleotide sequence ID" value="NZ_FONT01000003.1"/>
</dbReference>
<protein>
    <submittedName>
        <fullName evidence="1">Maleate cis-trans isomerase</fullName>
    </submittedName>
</protein>
<gene>
    <name evidence="1" type="ORF">SAMN05192532_103381</name>
</gene>
<dbReference type="InterPro" id="IPR026286">
    <property type="entry name" value="MaiA/AMDase"/>
</dbReference>
<name>A0A1I2D3D4_9BACI</name>
<evidence type="ECO:0000313" key="1">
    <source>
        <dbReference type="EMBL" id="SFE75021.1"/>
    </source>
</evidence>
<dbReference type="PIRSF" id="PIRSF015736">
    <property type="entry name" value="MI"/>
    <property type="match status" value="1"/>
</dbReference>
<sequence>MSGKKRIAFLYPGYAAEDDYPRMGQLVNPQVDVEVIHTSFEKDAHTVEALSEMGSLPRLLEGAQHLKNKDIDAVLWTSTSASFVLGREGVEQQIEALEKELNVPASTTALAFARAARTLDIKRAAVAAPYPEDIASLFTQFLGAFDIDILDCEAKGIITAAEVGTLTKNEILQFAADSDHPQAEALLIPDTALHTAEWIEALEETVGKPVLTANQVSFWETLRIAGLLEEQYGMGTLFKQGITNGNVELT</sequence>
<dbReference type="Gene3D" id="3.40.50.12500">
    <property type="match status" value="1"/>
</dbReference>